<dbReference type="Proteomes" id="UP001217089">
    <property type="component" value="Unassembled WGS sequence"/>
</dbReference>
<dbReference type="InterPro" id="IPR028994">
    <property type="entry name" value="Integrin_alpha_N"/>
</dbReference>
<accession>A0ABQ9FG48</accession>
<name>A0ABQ9FG48_TEGGR</name>
<dbReference type="EMBL" id="JARBDR010000328">
    <property type="protein sequence ID" value="KAJ8316265.1"/>
    <property type="molecule type" value="Genomic_DNA"/>
</dbReference>
<organism evidence="1 2">
    <name type="scientific">Tegillarca granosa</name>
    <name type="common">Malaysian cockle</name>
    <name type="synonym">Anadara granosa</name>
    <dbReference type="NCBI Taxonomy" id="220873"/>
    <lineage>
        <taxon>Eukaryota</taxon>
        <taxon>Metazoa</taxon>
        <taxon>Spiralia</taxon>
        <taxon>Lophotrochozoa</taxon>
        <taxon>Mollusca</taxon>
        <taxon>Bivalvia</taxon>
        <taxon>Autobranchia</taxon>
        <taxon>Pteriomorphia</taxon>
        <taxon>Arcoida</taxon>
        <taxon>Arcoidea</taxon>
        <taxon>Arcidae</taxon>
        <taxon>Tegillarca</taxon>
    </lineage>
</organism>
<sequence>MTTLTTPEGSYRCIVTTGYFSNQLKLYWTTDYVGKWTDKAMIHSRVIGGTSGHVFDIQITDLNNDGNPDFLVTTNGNNDAAVYAFEVPRDFRTDNFVKHILMSGFHTGGFLPGSGAPGSAQVIKDTNYYENE</sequence>
<reference evidence="1 2" key="1">
    <citation type="submission" date="2022-12" db="EMBL/GenBank/DDBJ databases">
        <title>Chromosome-level genome of Tegillarca granosa.</title>
        <authorList>
            <person name="Kim J."/>
        </authorList>
    </citation>
    <scope>NUCLEOTIDE SEQUENCE [LARGE SCALE GENOMIC DNA]</scope>
    <source>
        <strain evidence="1">Teg-2019</strain>
        <tissue evidence="1">Adductor muscle</tissue>
    </source>
</reference>
<protein>
    <submittedName>
        <fullName evidence="1">Uncharacterized protein</fullName>
    </submittedName>
</protein>
<proteinExistence type="predicted"/>
<dbReference type="SUPFAM" id="SSF69318">
    <property type="entry name" value="Integrin alpha N-terminal domain"/>
    <property type="match status" value="1"/>
</dbReference>
<evidence type="ECO:0000313" key="2">
    <source>
        <dbReference type="Proteomes" id="UP001217089"/>
    </source>
</evidence>
<gene>
    <name evidence="1" type="ORF">KUTeg_006279</name>
</gene>
<dbReference type="PANTHER" id="PTHR35836:SF1">
    <property type="entry name" value="VCBS REPEAT-CONTAINING PROTEIN"/>
    <property type="match status" value="1"/>
</dbReference>
<keyword evidence="2" id="KW-1185">Reference proteome</keyword>
<dbReference type="PANTHER" id="PTHR35836">
    <property type="entry name" value="VCBS REPEAT-CONTAINING PROTEIN"/>
    <property type="match status" value="1"/>
</dbReference>
<comment type="caution">
    <text evidence="1">The sequence shown here is derived from an EMBL/GenBank/DDBJ whole genome shotgun (WGS) entry which is preliminary data.</text>
</comment>
<evidence type="ECO:0000313" key="1">
    <source>
        <dbReference type="EMBL" id="KAJ8316265.1"/>
    </source>
</evidence>